<dbReference type="EMBL" id="BQKE01000003">
    <property type="protein sequence ID" value="GJM63792.1"/>
    <property type="molecule type" value="Genomic_DNA"/>
</dbReference>
<keyword evidence="3" id="KW-1185">Reference proteome</keyword>
<name>A0AAN5AMG6_9BACT</name>
<dbReference type="PROSITE" id="PS51257">
    <property type="entry name" value="PROKAR_LIPOPROTEIN"/>
    <property type="match status" value="1"/>
</dbReference>
<dbReference type="GO" id="GO:0008237">
    <property type="term" value="F:metallopeptidase activity"/>
    <property type="evidence" value="ECO:0007669"/>
    <property type="project" value="InterPro"/>
</dbReference>
<evidence type="ECO:0000259" key="1">
    <source>
        <dbReference type="Pfam" id="PF05572"/>
    </source>
</evidence>
<gene>
    <name evidence="2" type="ORF">PEDI_43440</name>
</gene>
<dbReference type="RefSeq" id="WP_338238907.1">
    <property type="nucleotide sequence ID" value="NZ_BQKE01000003.1"/>
</dbReference>
<dbReference type="InterPro" id="IPR024079">
    <property type="entry name" value="MetalloPept_cat_dom_sf"/>
</dbReference>
<accession>A0AAN5AMG6</accession>
<reference evidence="2 3" key="1">
    <citation type="submission" date="2021-12" db="EMBL/GenBank/DDBJ databases">
        <title>Genome sequencing of bacteria with rrn-lacking chromosome and rrn-plasmid.</title>
        <authorList>
            <person name="Anda M."/>
            <person name="Iwasaki W."/>
        </authorList>
    </citation>
    <scope>NUCLEOTIDE SEQUENCE [LARGE SCALE GENOMIC DNA]</scope>
    <source>
        <strain evidence="2 3">NBRC 15940</strain>
    </source>
</reference>
<dbReference type="Pfam" id="PF05572">
    <property type="entry name" value="Peptidase_M43"/>
    <property type="match status" value="1"/>
</dbReference>
<protein>
    <recommendedName>
        <fullName evidence="1">Peptidase M43 pregnancy-associated plasma-A domain-containing protein</fullName>
    </recommendedName>
</protein>
<feature type="domain" description="Peptidase M43 pregnancy-associated plasma-A" evidence="1">
    <location>
        <begin position="221"/>
        <end position="314"/>
    </location>
</feature>
<organism evidence="2 3">
    <name type="scientific">Persicobacter diffluens</name>
    <dbReference type="NCBI Taxonomy" id="981"/>
    <lineage>
        <taxon>Bacteria</taxon>
        <taxon>Pseudomonadati</taxon>
        <taxon>Bacteroidota</taxon>
        <taxon>Cytophagia</taxon>
        <taxon>Cytophagales</taxon>
        <taxon>Persicobacteraceae</taxon>
        <taxon>Persicobacter</taxon>
    </lineage>
</organism>
<dbReference type="InterPro" id="IPR008754">
    <property type="entry name" value="Peptidase_M43"/>
</dbReference>
<dbReference type="Proteomes" id="UP001310022">
    <property type="component" value="Unassembled WGS sequence"/>
</dbReference>
<dbReference type="AlphaFoldDB" id="A0AAN5AMG6"/>
<dbReference type="Gene3D" id="3.40.390.10">
    <property type="entry name" value="Collagenase (Catalytic Domain)"/>
    <property type="match status" value="1"/>
</dbReference>
<dbReference type="SUPFAM" id="SSF55486">
    <property type="entry name" value="Metalloproteases ('zincins'), catalytic domain"/>
    <property type="match status" value="1"/>
</dbReference>
<evidence type="ECO:0000313" key="3">
    <source>
        <dbReference type="Proteomes" id="UP001310022"/>
    </source>
</evidence>
<sequence length="367" mass="41593">MQKAMLYFLFLGIWFGCSPKVEPTPDPELPPQYNRPASLFWNLVPPKADHYNVPISFHFFMNDTDFEFDLDRIKRIVEETNAIFNNPSAINENPDFTQLGVQLVIDTIIVHQLSQNDYEEFQLSFQSNNLDFSYVPAEARAENTVRIGSIPIDNPSYQATAWGEFPRFETLSASLPGLTSNAYLIDQNPNYDNFAAYEYGIGLPFVFLGTEEYSPITGGEWLAHEMGHILGLMHVFGSTCYRASYNPSTGRTEEFDVDYCPDTYGYINSGAGVVSQECEGPVVPESRTATNIMDYRDYTRRVTLDQFYRVEHVIKNGFPVSSFLLAPTQDWIGGTAGAVARLRNFNSPERLVENPFPIRCAHDELLN</sequence>
<comment type="caution">
    <text evidence="2">The sequence shown here is derived from an EMBL/GenBank/DDBJ whole genome shotgun (WGS) entry which is preliminary data.</text>
</comment>
<proteinExistence type="predicted"/>
<evidence type="ECO:0000313" key="2">
    <source>
        <dbReference type="EMBL" id="GJM63792.1"/>
    </source>
</evidence>